<feature type="transmembrane region" description="Helical" evidence="9">
    <location>
        <begin position="431"/>
        <end position="453"/>
    </location>
</feature>
<sequence>MHDTQIEDWLKLAGGKENIKLVEHVKGTTTLALKESTQLNMSVLASADVVADIRVTGEQCRLVIRDESSLIYNTLLGMNAWESTGTALQEAGHAKKNGFSILHFVSDVFRPLMPAILGAAVIKIIVAIIALMDTYSSADSSALMDSQTFTIFRIIGDGVFYVLPILVAISIAYRLKSNIYVAASIGGLMFYPEMTMLMSGEKEVHFLGLPLVSQPAFYSTPIWVILTICAAAFLERVVERWSPKFSKGMVAPFLTLLILVPLVLMILGPVGTWIDEYLPEALDSLVANAPVLSVMLLGAVFSLMLIIGLHYWLIAIIINEMVMNGGSMVIAAMLVAIVGQAGAALANGIRSKEPTSRRLAFWATGTALLGVVEPALYAVNMRKRSSFYAALLGGAAGGLYFGLLSVKAFAMVGNPSLVSLPLFIEEGSLNLLHTCIGVVIAFGVSGGLTYWMAGKGQKRGQGSPKASIE</sequence>
<evidence type="ECO:0000313" key="12">
    <source>
        <dbReference type="Proteomes" id="UP001364764"/>
    </source>
</evidence>
<evidence type="ECO:0000256" key="5">
    <source>
        <dbReference type="ARBA" id="ARBA00022683"/>
    </source>
</evidence>
<dbReference type="InterPro" id="IPR003352">
    <property type="entry name" value="PTS_EIIC"/>
</dbReference>
<dbReference type="PANTHER" id="PTHR30175">
    <property type="entry name" value="PHOSPHOTRANSFERASE SYSTEM TRANSPORT PROTEIN"/>
    <property type="match status" value="1"/>
</dbReference>
<feature type="transmembrane region" description="Helical" evidence="9">
    <location>
        <begin position="250"/>
        <end position="274"/>
    </location>
</feature>
<name>A0ABD8ANM8_PAEAM</name>
<feature type="transmembrane region" description="Helical" evidence="9">
    <location>
        <begin position="218"/>
        <end position="238"/>
    </location>
</feature>
<protein>
    <submittedName>
        <fullName evidence="11">PTS transporter subunit EIIC</fullName>
    </submittedName>
</protein>
<organism evidence="11 12">
    <name type="scientific">Paenibacillus amylolyticus</name>
    <dbReference type="NCBI Taxonomy" id="1451"/>
    <lineage>
        <taxon>Bacteria</taxon>
        <taxon>Bacillati</taxon>
        <taxon>Bacillota</taxon>
        <taxon>Bacilli</taxon>
        <taxon>Bacillales</taxon>
        <taxon>Paenibacillaceae</taxon>
        <taxon>Paenibacillus</taxon>
    </lineage>
</organism>
<feature type="transmembrane region" description="Helical" evidence="9">
    <location>
        <begin position="294"/>
        <end position="317"/>
    </location>
</feature>
<keyword evidence="3" id="KW-1003">Cell membrane</keyword>
<dbReference type="GeneID" id="93478222"/>
<dbReference type="GO" id="GO:0005886">
    <property type="term" value="C:plasma membrane"/>
    <property type="evidence" value="ECO:0007669"/>
    <property type="project" value="UniProtKB-SubCell"/>
</dbReference>
<keyword evidence="7 9" id="KW-1133">Transmembrane helix</keyword>
<evidence type="ECO:0000256" key="3">
    <source>
        <dbReference type="ARBA" id="ARBA00022475"/>
    </source>
</evidence>
<evidence type="ECO:0000259" key="10">
    <source>
        <dbReference type="PROSITE" id="PS51103"/>
    </source>
</evidence>
<comment type="subcellular location">
    <subcellularLocation>
        <location evidence="1">Cell membrane</location>
        <topology evidence="1">Multi-pass membrane protein</topology>
    </subcellularLocation>
</comment>
<dbReference type="AlphaFoldDB" id="A0ABD8ANM8"/>
<evidence type="ECO:0000313" key="11">
    <source>
        <dbReference type="EMBL" id="WWP19164.1"/>
    </source>
</evidence>
<evidence type="ECO:0000256" key="1">
    <source>
        <dbReference type="ARBA" id="ARBA00004651"/>
    </source>
</evidence>
<dbReference type="InterPro" id="IPR013013">
    <property type="entry name" value="PTS_EIIC_1"/>
</dbReference>
<keyword evidence="6 9" id="KW-0812">Transmembrane</keyword>
<dbReference type="EMBL" id="CP145892">
    <property type="protein sequence ID" value="WWP19164.1"/>
    <property type="molecule type" value="Genomic_DNA"/>
</dbReference>
<keyword evidence="4" id="KW-0762">Sugar transport</keyword>
<feature type="transmembrane region" description="Helical" evidence="9">
    <location>
        <begin position="359"/>
        <end position="379"/>
    </location>
</feature>
<feature type="domain" description="PTS EIIC type-1" evidence="10">
    <location>
        <begin position="103"/>
        <end position="469"/>
    </location>
</feature>
<accession>A0ABD8ANM8</accession>
<dbReference type="PANTHER" id="PTHR30175:SF1">
    <property type="entry name" value="PTS SYSTEM ARBUTIN-, CELLOBIOSE-, AND SALICIN-SPECIFIC EIIBC COMPONENT-RELATED"/>
    <property type="match status" value="1"/>
</dbReference>
<keyword evidence="2" id="KW-0813">Transport</keyword>
<dbReference type="PROSITE" id="PS51103">
    <property type="entry name" value="PTS_EIIC_TYPE_1"/>
    <property type="match status" value="1"/>
</dbReference>
<feature type="transmembrane region" description="Helical" evidence="9">
    <location>
        <begin position="151"/>
        <end position="172"/>
    </location>
</feature>
<evidence type="ECO:0000256" key="6">
    <source>
        <dbReference type="ARBA" id="ARBA00022692"/>
    </source>
</evidence>
<keyword evidence="8 9" id="KW-0472">Membrane</keyword>
<evidence type="ECO:0000256" key="9">
    <source>
        <dbReference type="SAM" id="Phobius"/>
    </source>
</evidence>
<dbReference type="InterPro" id="IPR050558">
    <property type="entry name" value="PTS_Sugar-Specific_Components"/>
</dbReference>
<feature type="transmembrane region" description="Helical" evidence="9">
    <location>
        <begin position="386"/>
        <end position="411"/>
    </location>
</feature>
<dbReference type="Pfam" id="PF02378">
    <property type="entry name" value="PTS_EIIC"/>
    <property type="match status" value="1"/>
</dbReference>
<gene>
    <name evidence="11" type="ORF">V6668_22115</name>
</gene>
<dbReference type="Proteomes" id="UP001364764">
    <property type="component" value="Chromosome"/>
</dbReference>
<feature type="transmembrane region" description="Helical" evidence="9">
    <location>
        <begin position="329"/>
        <end position="347"/>
    </location>
</feature>
<evidence type="ECO:0000256" key="8">
    <source>
        <dbReference type="ARBA" id="ARBA00023136"/>
    </source>
</evidence>
<evidence type="ECO:0000256" key="2">
    <source>
        <dbReference type="ARBA" id="ARBA00022448"/>
    </source>
</evidence>
<proteinExistence type="predicted"/>
<evidence type="ECO:0000256" key="4">
    <source>
        <dbReference type="ARBA" id="ARBA00022597"/>
    </source>
</evidence>
<feature type="transmembrane region" description="Helical" evidence="9">
    <location>
        <begin position="112"/>
        <end position="131"/>
    </location>
</feature>
<reference evidence="11 12" key="1">
    <citation type="submission" date="2024-02" db="EMBL/GenBank/DDBJ databases">
        <title>Complete sequences of two Paenibacillus sp. strains and one Lysinibacillus strain isolated from the environment on STAA medium highlight biotechnological potential.</title>
        <authorList>
            <person name="Attere S.A."/>
            <person name="Piche L.C."/>
            <person name="Intertaglia L."/>
            <person name="Lami R."/>
            <person name="Charette S.J."/>
            <person name="Vincent A.T."/>
        </authorList>
    </citation>
    <scope>NUCLEOTIDE SEQUENCE [LARGE SCALE GENOMIC DNA]</scope>
    <source>
        <strain evidence="11 12">Y5S-7</strain>
    </source>
</reference>
<dbReference type="RefSeq" id="WP_338706707.1">
    <property type="nucleotide sequence ID" value="NZ_CP145892.1"/>
</dbReference>
<keyword evidence="5" id="KW-0598">Phosphotransferase system</keyword>
<feature type="transmembrane region" description="Helical" evidence="9">
    <location>
        <begin position="179"/>
        <end position="198"/>
    </location>
</feature>
<dbReference type="GO" id="GO:0009401">
    <property type="term" value="P:phosphoenolpyruvate-dependent sugar phosphotransferase system"/>
    <property type="evidence" value="ECO:0007669"/>
    <property type="project" value="UniProtKB-KW"/>
</dbReference>
<evidence type="ECO:0000256" key="7">
    <source>
        <dbReference type="ARBA" id="ARBA00022989"/>
    </source>
</evidence>